<feature type="domain" description="Terpene synthase N-terminal" evidence="4">
    <location>
        <begin position="159"/>
        <end position="352"/>
    </location>
</feature>
<keyword evidence="6" id="KW-1185">Reference proteome</keyword>
<sequence>MFGIFLKDEQSGMPEMIDAIGTALRSMGDGEISISAYDTAWVALVKSLNGDNTPQFPSCIDWIARNQLLDGSWGLSFISENMWRLTKDDDNWTLCGFEIIFPMLLEKAKNLGVNIPLDDPTLEAIYAKRELKFTKIPRDALHVVPTTFLLSIEGMPGLDWKRLCKLQCPDGSFMSSPAPTAYALMQTGDPKCFEFLDRVVSKFNGSVPFVYPIEMFERLWAVDRLERLGISRYFKSEIKDYLDYIYRNWTEEGLAFTKGCLVKDIDDTAMGFRLLRLHGYHVSPCVFKQFENDDGQFVCYARQSNQSVTAMYNLFRAANQTSLPDDDHILRRAKSYTRGFLRERRATDQLNDKWIISEGLPGEVGYGLDFPWETSMPRIETRMYLEQYGGSADVGIGKVLYRTNLFSNDMYLKVAKADFRKFQRLCRLEWHSLKRWCGKNNLEMYGVTRQSALRAYFLAAASNFEPSRAAERLAWARTAVLAEAISGCLLMSSNTHDDRTMTGEWLVGEFVNSDDDNPASGRGKKNSRVTSSLGYALRDLIDIHASGNASVADCLRGAWKEWFMAWTKTEREGPRAADTAMLLVRTVEICSGRHHSTEQDMKLLPDYSKLEQLTRSICCRLATEAPALNGENMDKIDDLDRMVGFEMQELAQCVFQSCSSINIETRQTFLHVTKSYYYVALCSHETIEHHISKVIFEDVV</sequence>
<dbReference type="Gene3D" id="1.10.600.10">
    <property type="entry name" value="Farnesyl Diphosphate Synthase"/>
    <property type="match status" value="1"/>
</dbReference>
<keyword evidence="2" id="KW-0479">Metal-binding</keyword>
<dbReference type="InterPro" id="IPR008930">
    <property type="entry name" value="Terpenoid_cyclase/PrenylTrfase"/>
</dbReference>
<reference evidence="5" key="1">
    <citation type="submission" date="2020-10" db="EMBL/GenBank/DDBJ databases">
        <authorList>
            <person name="Han B."/>
            <person name="Lu T."/>
            <person name="Zhao Q."/>
            <person name="Huang X."/>
            <person name="Zhao Y."/>
        </authorList>
    </citation>
    <scope>NUCLEOTIDE SEQUENCE</scope>
</reference>
<evidence type="ECO:0000256" key="1">
    <source>
        <dbReference type="ARBA" id="ARBA00001946"/>
    </source>
</evidence>
<comment type="caution">
    <text evidence="5">The sequence shown here is derived from an EMBL/GenBank/DDBJ whole genome shotgun (WGS) entry which is preliminary data.</text>
</comment>
<dbReference type="SUPFAM" id="SSF48576">
    <property type="entry name" value="Terpenoid synthases"/>
    <property type="match status" value="1"/>
</dbReference>
<accession>A0A811Q7I3</accession>
<evidence type="ECO:0000313" key="5">
    <source>
        <dbReference type="EMBL" id="CAD6253190.1"/>
    </source>
</evidence>
<dbReference type="InterPro" id="IPR050148">
    <property type="entry name" value="Terpene_synthase-like"/>
</dbReference>
<evidence type="ECO:0000256" key="2">
    <source>
        <dbReference type="ARBA" id="ARBA00022723"/>
    </source>
</evidence>
<dbReference type="InterPro" id="IPR008949">
    <property type="entry name" value="Isoprenoid_synthase_dom_sf"/>
</dbReference>
<dbReference type="PANTHER" id="PTHR31739">
    <property type="entry name" value="ENT-COPALYL DIPHOSPHATE SYNTHASE, CHLOROPLASTIC"/>
    <property type="match status" value="1"/>
</dbReference>
<dbReference type="OrthoDB" id="2343925at2759"/>
<evidence type="ECO:0000259" key="4">
    <source>
        <dbReference type="Pfam" id="PF01397"/>
    </source>
</evidence>
<dbReference type="InterPro" id="IPR001906">
    <property type="entry name" value="Terpene_synth_N"/>
</dbReference>
<gene>
    <name evidence="5" type="ORF">NCGR_LOCUS36826</name>
</gene>
<evidence type="ECO:0000256" key="3">
    <source>
        <dbReference type="ARBA" id="ARBA00022842"/>
    </source>
</evidence>
<name>A0A811Q7I3_9POAL</name>
<dbReference type="GO" id="GO:0009507">
    <property type="term" value="C:chloroplast"/>
    <property type="evidence" value="ECO:0007669"/>
    <property type="project" value="TreeGrafter"/>
</dbReference>
<comment type="cofactor">
    <cofactor evidence="1">
        <name>Mg(2+)</name>
        <dbReference type="ChEBI" id="CHEBI:18420"/>
    </cofactor>
</comment>
<dbReference type="GO" id="GO:0009686">
    <property type="term" value="P:gibberellin biosynthetic process"/>
    <property type="evidence" value="ECO:0007669"/>
    <property type="project" value="TreeGrafter"/>
</dbReference>
<dbReference type="GO" id="GO:0000287">
    <property type="term" value="F:magnesium ion binding"/>
    <property type="evidence" value="ECO:0007669"/>
    <property type="project" value="TreeGrafter"/>
</dbReference>
<dbReference type="PANTHER" id="PTHR31739:SF4">
    <property type="entry name" value="ENT-COPALYL DIPHOSPHATE SYNTHASE, CHLOROPLASTIC"/>
    <property type="match status" value="1"/>
</dbReference>
<dbReference type="GO" id="GO:0010333">
    <property type="term" value="F:terpene synthase activity"/>
    <property type="evidence" value="ECO:0007669"/>
    <property type="project" value="InterPro"/>
</dbReference>
<dbReference type="Proteomes" id="UP000604825">
    <property type="component" value="Unassembled WGS sequence"/>
</dbReference>
<dbReference type="SFLD" id="SFLDG01014">
    <property type="entry name" value="Terpene_Cyclase_Like_1_N-term"/>
    <property type="match status" value="1"/>
</dbReference>
<dbReference type="Gene3D" id="1.50.10.160">
    <property type="match status" value="2"/>
</dbReference>
<dbReference type="EMBL" id="CAJGYO010000009">
    <property type="protein sequence ID" value="CAD6253190.1"/>
    <property type="molecule type" value="Genomic_DNA"/>
</dbReference>
<dbReference type="SFLD" id="SFLDG01605">
    <property type="entry name" value="Terpene_Cyclase_Like_1_N-term"/>
    <property type="match status" value="1"/>
</dbReference>
<organism evidence="5 6">
    <name type="scientific">Miscanthus lutarioriparius</name>
    <dbReference type="NCBI Taxonomy" id="422564"/>
    <lineage>
        <taxon>Eukaryota</taxon>
        <taxon>Viridiplantae</taxon>
        <taxon>Streptophyta</taxon>
        <taxon>Embryophyta</taxon>
        <taxon>Tracheophyta</taxon>
        <taxon>Spermatophyta</taxon>
        <taxon>Magnoliopsida</taxon>
        <taxon>Liliopsida</taxon>
        <taxon>Poales</taxon>
        <taxon>Poaceae</taxon>
        <taxon>PACMAD clade</taxon>
        <taxon>Panicoideae</taxon>
        <taxon>Andropogonodae</taxon>
        <taxon>Andropogoneae</taxon>
        <taxon>Saccharinae</taxon>
        <taxon>Miscanthus</taxon>
    </lineage>
</organism>
<dbReference type="Gene3D" id="1.50.10.130">
    <property type="entry name" value="Terpene synthase, N-terminal domain"/>
    <property type="match status" value="1"/>
</dbReference>
<dbReference type="InterPro" id="IPR036965">
    <property type="entry name" value="Terpene_synth_N_sf"/>
</dbReference>
<dbReference type="SUPFAM" id="SSF48239">
    <property type="entry name" value="Terpenoid cyclases/Protein prenyltransferases"/>
    <property type="match status" value="2"/>
</dbReference>
<proteinExistence type="predicted"/>
<dbReference type="AlphaFoldDB" id="A0A811Q7I3"/>
<evidence type="ECO:0000313" key="6">
    <source>
        <dbReference type="Proteomes" id="UP000604825"/>
    </source>
</evidence>
<dbReference type="FunFam" id="1.50.10.130:FF:000002">
    <property type="entry name" value="Ent-copalyl diphosphate synthase, chloroplastic"/>
    <property type="match status" value="1"/>
</dbReference>
<keyword evidence="3" id="KW-0460">Magnesium</keyword>
<dbReference type="Pfam" id="PF01397">
    <property type="entry name" value="Terpene_synth"/>
    <property type="match status" value="1"/>
</dbReference>
<protein>
    <recommendedName>
        <fullName evidence="4">Terpene synthase N-terminal domain-containing protein</fullName>
    </recommendedName>
</protein>